<evidence type="ECO:0000313" key="3">
    <source>
        <dbReference type="EMBL" id="ABM96201.1"/>
    </source>
</evidence>
<dbReference type="STRING" id="420662.Mpe_A3248"/>
<dbReference type="AlphaFoldDB" id="A2SKW2"/>
<dbReference type="Proteomes" id="UP000000366">
    <property type="component" value="Chromosome"/>
</dbReference>
<sequence length="300" mass="33024">MDEQAASEFRRGSVRAAGLQFHYLEAGSGPLALCLHGFPDSPWTYRHLLPRLARAGYRAVAPFMRGYAPTGVPADGDFSSRALANDPNALHQALGGAGDAVLIAHDWGAFAAYGALAAEPARWRRAVIGSVPHFRVFGAIASRYPQLKRSFYFWLFQMDIAERWVAANDLAFLEQLWRDWSPGHEPAAEMAHVKACLRDPAHLHAALGYYRDFFAPQRFGTPAWADEHAAVLGRPVPQPTLYLHGNDDGCIALDAAAAEAMLGQLGPGSEVDRIDGVGHFFWVERPDAINDRVLRFLQTH</sequence>
<dbReference type="Gene3D" id="3.40.50.1820">
    <property type="entry name" value="alpha/beta hydrolase"/>
    <property type="match status" value="1"/>
</dbReference>
<dbReference type="SUPFAM" id="SSF53474">
    <property type="entry name" value="alpha/beta-Hydrolases"/>
    <property type="match status" value="1"/>
</dbReference>
<dbReference type="RefSeq" id="WP_011830824.1">
    <property type="nucleotide sequence ID" value="NC_008825.1"/>
</dbReference>
<dbReference type="InterPro" id="IPR000639">
    <property type="entry name" value="Epox_hydrolase-like"/>
</dbReference>
<dbReference type="HOGENOM" id="CLU_020336_7_3_4"/>
<dbReference type="PRINTS" id="PR00412">
    <property type="entry name" value="EPOXHYDRLASE"/>
</dbReference>
<dbReference type="InterPro" id="IPR000073">
    <property type="entry name" value="AB_hydrolase_1"/>
</dbReference>
<accession>A2SKW2</accession>
<organism evidence="3 4">
    <name type="scientific">Methylibium petroleiphilum (strain ATCC BAA-1232 / LMG 22953 / PM1)</name>
    <dbReference type="NCBI Taxonomy" id="420662"/>
    <lineage>
        <taxon>Bacteria</taxon>
        <taxon>Pseudomonadati</taxon>
        <taxon>Pseudomonadota</taxon>
        <taxon>Betaproteobacteria</taxon>
        <taxon>Burkholderiales</taxon>
        <taxon>Sphaerotilaceae</taxon>
        <taxon>Methylibium</taxon>
    </lineage>
</organism>
<name>A2SKW2_METPP</name>
<protein>
    <submittedName>
        <fullName evidence="3">EphC</fullName>
    </submittedName>
</protein>
<reference evidence="3 4" key="1">
    <citation type="journal article" date="2007" name="J. Bacteriol.">
        <title>Whole-genome analysis of the methyl tert-butyl ether-degrading beta-proteobacterium Methylibium petroleiphilum PM1.</title>
        <authorList>
            <person name="Kane S.R."/>
            <person name="Chakicherla A.Y."/>
            <person name="Chain P.S.G."/>
            <person name="Schmidt R."/>
            <person name="Shin M.W."/>
            <person name="Legler T.C."/>
            <person name="Scow K.M."/>
            <person name="Larimer F.W."/>
            <person name="Lucas S.M."/>
            <person name="Richardson P.M."/>
            <person name="Hristova K.R."/>
        </authorList>
    </citation>
    <scope>NUCLEOTIDE SEQUENCE [LARGE SCALE GENOMIC DNA]</scope>
    <source>
        <strain evidence="4">ATCC BAA-1232 / LMG 22953 / PM1</strain>
    </source>
</reference>
<evidence type="ECO:0000259" key="2">
    <source>
        <dbReference type="Pfam" id="PF00561"/>
    </source>
</evidence>
<dbReference type="KEGG" id="mpt:Mpe_A3248"/>
<dbReference type="GO" id="GO:0016787">
    <property type="term" value="F:hydrolase activity"/>
    <property type="evidence" value="ECO:0007669"/>
    <property type="project" value="UniProtKB-KW"/>
</dbReference>
<evidence type="ECO:0000256" key="1">
    <source>
        <dbReference type="ARBA" id="ARBA00022801"/>
    </source>
</evidence>
<dbReference type="eggNOG" id="COG0596">
    <property type="taxonomic scope" value="Bacteria"/>
</dbReference>
<keyword evidence="4" id="KW-1185">Reference proteome</keyword>
<keyword evidence="1" id="KW-0378">Hydrolase</keyword>
<dbReference type="Pfam" id="PF00561">
    <property type="entry name" value="Abhydrolase_1"/>
    <property type="match status" value="1"/>
</dbReference>
<dbReference type="EMBL" id="CP000555">
    <property type="protein sequence ID" value="ABM96201.1"/>
    <property type="molecule type" value="Genomic_DNA"/>
</dbReference>
<gene>
    <name evidence="3" type="ordered locus">Mpe_A3248</name>
</gene>
<dbReference type="InterPro" id="IPR029058">
    <property type="entry name" value="AB_hydrolase_fold"/>
</dbReference>
<dbReference type="ESTHER" id="metpp-a2skw2">
    <property type="family name" value="Epoxide_hydrolase"/>
</dbReference>
<proteinExistence type="predicted"/>
<dbReference type="PANTHER" id="PTHR43329">
    <property type="entry name" value="EPOXIDE HYDROLASE"/>
    <property type="match status" value="1"/>
</dbReference>
<feature type="domain" description="AB hydrolase-1" evidence="2">
    <location>
        <begin position="33"/>
        <end position="285"/>
    </location>
</feature>
<evidence type="ECO:0000313" key="4">
    <source>
        <dbReference type="Proteomes" id="UP000000366"/>
    </source>
</evidence>